<feature type="domain" description="Exonuclease" evidence="1">
    <location>
        <begin position="2"/>
        <end position="164"/>
    </location>
</feature>
<dbReference type="Gene3D" id="3.30.420.10">
    <property type="entry name" value="Ribonuclease H-like superfamily/Ribonuclease H"/>
    <property type="match status" value="1"/>
</dbReference>
<dbReference type="CDD" id="cd06130">
    <property type="entry name" value="DNA_pol_III_epsilon_like"/>
    <property type="match status" value="1"/>
</dbReference>
<dbReference type="Pfam" id="PF00929">
    <property type="entry name" value="RNase_T"/>
    <property type="match status" value="1"/>
</dbReference>
<sequence>MDFVAIDFETATAKRNSACAVAIITVEKGVIVDEYSELIQPPNNEYSWRNIDVHGIEPHHTMYKADFEDLYPEIRKRLTGKLVVAHNESFDRSVMTRSMEYYDLDYADLGVAERWVCTVKLYKAQGFKPAKLNILCDHFGIPLKHHDALSDARACAELYKRSLMG</sequence>
<dbReference type="GO" id="GO:0004527">
    <property type="term" value="F:exonuclease activity"/>
    <property type="evidence" value="ECO:0007669"/>
    <property type="project" value="UniProtKB-KW"/>
</dbReference>
<keyword evidence="3" id="KW-1185">Reference proteome</keyword>
<dbReference type="SMART" id="SM00479">
    <property type="entry name" value="EXOIII"/>
    <property type="match status" value="1"/>
</dbReference>
<dbReference type="PANTHER" id="PTHR30231">
    <property type="entry name" value="DNA POLYMERASE III SUBUNIT EPSILON"/>
    <property type="match status" value="1"/>
</dbReference>
<keyword evidence="2" id="KW-0269">Exonuclease</keyword>
<reference evidence="2 3" key="1">
    <citation type="submission" date="2023-02" db="EMBL/GenBank/DDBJ databases">
        <title>Genome sequence of Lentisphaera profundi SAORIC-696.</title>
        <authorList>
            <person name="Kim e."/>
            <person name="Cho J.-C."/>
            <person name="Choi A."/>
            <person name="Kang I."/>
        </authorList>
    </citation>
    <scope>NUCLEOTIDE SEQUENCE [LARGE SCALE GENOMIC DNA]</scope>
    <source>
        <strain evidence="2 3">SAORIC-696</strain>
    </source>
</reference>
<dbReference type="RefSeq" id="WP_274151966.1">
    <property type="nucleotide sequence ID" value="NZ_CP117812.1"/>
</dbReference>
<protein>
    <submittedName>
        <fullName evidence="2">3'-5' exonuclease</fullName>
    </submittedName>
</protein>
<accession>A0ABY7VW74</accession>
<dbReference type="EMBL" id="CP117812">
    <property type="protein sequence ID" value="WDE97523.1"/>
    <property type="molecule type" value="Genomic_DNA"/>
</dbReference>
<dbReference type="InterPro" id="IPR036397">
    <property type="entry name" value="RNaseH_sf"/>
</dbReference>
<keyword evidence="2" id="KW-0540">Nuclease</keyword>
<evidence type="ECO:0000313" key="2">
    <source>
        <dbReference type="EMBL" id="WDE97523.1"/>
    </source>
</evidence>
<evidence type="ECO:0000313" key="3">
    <source>
        <dbReference type="Proteomes" id="UP001214250"/>
    </source>
</evidence>
<keyword evidence="2" id="KW-0378">Hydrolase</keyword>
<organism evidence="2 3">
    <name type="scientific">Lentisphaera profundi</name>
    <dbReference type="NCBI Taxonomy" id="1658616"/>
    <lineage>
        <taxon>Bacteria</taxon>
        <taxon>Pseudomonadati</taxon>
        <taxon>Lentisphaerota</taxon>
        <taxon>Lentisphaeria</taxon>
        <taxon>Lentisphaerales</taxon>
        <taxon>Lentisphaeraceae</taxon>
        <taxon>Lentisphaera</taxon>
    </lineage>
</organism>
<dbReference type="SUPFAM" id="SSF53098">
    <property type="entry name" value="Ribonuclease H-like"/>
    <property type="match status" value="1"/>
</dbReference>
<dbReference type="Proteomes" id="UP001214250">
    <property type="component" value="Chromosome 2"/>
</dbReference>
<dbReference type="InterPro" id="IPR013520">
    <property type="entry name" value="Ribonucl_H"/>
</dbReference>
<dbReference type="PANTHER" id="PTHR30231:SF42">
    <property type="entry name" value="EXONUCLEASE"/>
    <property type="match status" value="1"/>
</dbReference>
<dbReference type="InterPro" id="IPR012337">
    <property type="entry name" value="RNaseH-like_sf"/>
</dbReference>
<name>A0ABY7VW74_9BACT</name>
<evidence type="ECO:0000259" key="1">
    <source>
        <dbReference type="SMART" id="SM00479"/>
    </source>
</evidence>
<proteinExistence type="predicted"/>
<gene>
    <name evidence="2" type="ORF">PQO03_16980</name>
</gene>